<evidence type="ECO:0000256" key="4">
    <source>
        <dbReference type="ARBA" id="ARBA00022741"/>
    </source>
</evidence>
<feature type="compositionally biased region" description="Basic and acidic residues" evidence="7">
    <location>
        <begin position="15"/>
        <end position="26"/>
    </location>
</feature>
<keyword evidence="5" id="KW-0418">Kinase</keyword>
<dbReference type="EMBL" id="AY839756">
    <property type="protein sequence ID" value="AAX58057.1"/>
    <property type="molecule type" value="Genomic_DNA"/>
</dbReference>
<keyword evidence="1" id="KW-0244">Early protein</keyword>
<reference evidence="10" key="2">
    <citation type="journal article" date="1998" name="J. Virol.">
        <title>Detection of a novel bovine lymphotropic herpesvirus.</title>
        <authorList>
            <person name="Rovnak J."/>
            <person name="Quackenbush S.L."/>
            <person name="Reyes R.A."/>
            <person name="Baines J.D."/>
            <person name="Parrish C.R."/>
            <person name="Casey J.W."/>
        </authorList>
    </citation>
    <scope>NUCLEOTIDE SEQUENCE [LARGE SCALE GENOMIC DNA]</scope>
</reference>
<dbReference type="KEGG" id="vg:26683998"/>
<evidence type="ECO:0000313" key="9">
    <source>
        <dbReference type="EMBL" id="AAX58057.1"/>
    </source>
</evidence>
<organism evidence="9 10">
    <name type="scientific">Ovine gammaherpesvirus 2</name>
    <dbReference type="NCBI Taxonomy" id="10398"/>
    <lineage>
        <taxon>Viruses</taxon>
        <taxon>Duplodnaviria</taxon>
        <taxon>Heunggongvirae</taxon>
        <taxon>Peploviricota</taxon>
        <taxon>Herviviricetes</taxon>
        <taxon>Herpesvirales</taxon>
        <taxon>Orthoherpesviridae</taxon>
        <taxon>Gammaherpesvirinae</taxon>
        <taxon>Macavirus</taxon>
        <taxon>Macavirus ovinegamma2</taxon>
    </lineage>
</organism>
<evidence type="ECO:0000313" key="10">
    <source>
        <dbReference type="Proteomes" id="UP000153759"/>
    </source>
</evidence>
<keyword evidence="3" id="KW-0808">Transferase</keyword>
<reference evidence="10" key="5">
    <citation type="journal article" date="2002" name="J. Gen. Virol.">
        <title>Isolation and expression of three open reading frames from ovine herpesvirus-2.</title>
        <authorList>
            <person name="Coulter L.J."/>
            <person name="Reid H.W."/>
        </authorList>
    </citation>
    <scope>NUCLEOTIDE SEQUENCE [LARGE SCALE GENOMIC DNA]</scope>
</reference>
<dbReference type="GO" id="GO:0071897">
    <property type="term" value="P:DNA biosynthetic process"/>
    <property type="evidence" value="ECO:0007669"/>
    <property type="project" value="UniProtKB-KW"/>
</dbReference>
<dbReference type="Pfam" id="PF08465">
    <property type="entry name" value="Herpes_TK_C"/>
    <property type="match status" value="1"/>
</dbReference>
<reference evidence="10" key="6">
    <citation type="journal article" date="2002" name="J. Gen. Virol.">
        <title>Ovine herpesvirus 2 lytic cycle replication and capsid production.</title>
        <authorList>
            <person name="Rosbottom J."/>
            <person name="Dalziel R.G."/>
            <person name="Reid H.W."/>
            <person name="Stewart J.P."/>
        </authorList>
    </citation>
    <scope>NUCLEOTIDE SEQUENCE [LARGE SCALE GENOMIC DNA]</scope>
</reference>
<dbReference type="InterPro" id="IPR027417">
    <property type="entry name" value="P-loop_NTPase"/>
</dbReference>
<evidence type="ECO:0000259" key="8">
    <source>
        <dbReference type="Pfam" id="PF08465"/>
    </source>
</evidence>
<dbReference type="PANTHER" id="PTHR10513">
    <property type="entry name" value="DEOXYNUCLEOSIDE KINASE"/>
    <property type="match status" value="1"/>
</dbReference>
<evidence type="ECO:0000256" key="3">
    <source>
        <dbReference type="ARBA" id="ARBA00022679"/>
    </source>
</evidence>
<dbReference type="GO" id="GO:0004797">
    <property type="term" value="F:thymidine kinase activity"/>
    <property type="evidence" value="ECO:0007669"/>
    <property type="project" value="InterPro"/>
</dbReference>
<dbReference type="GO" id="GO:0006230">
    <property type="term" value="P:TMP biosynthetic process"/>
    <property type="evidence" value="ECO:0007669"/>
    <property type="project" value="InterPro"/>
</dbReference>
<sequence>MASNSPSPDPYSRPRYGDYDVPKSWEEDNSDYEDIDLWKLAAEGQNESSDDEDEVPPAAHLPYVPPPNPPNPRRSRAPRVLVPALDVPSLSTSSWVLSPGSDLPNPLVSVGAEGGEANSNSIGSLSSSHSDFTVLHFPEGHPNPISQSADLYEEPPYANMSSSLNMYTSGRVTGNKLASGKTPKRSQGEKLSSKAARIKELSSSLLNALSLSDGAQATRPKTRRRPPPPNTSMIDLLSEPSYTRACTVFLEGCMAVGKTTLLNYIRRSSPPDEVMTIPEPVQYWTQVYQNVLEEIVRIHKQWKPGKLSSSAALVACQLKFATPLKSQCCYVKHCVQEDAGRRAVAPLDRWVVCDRHPLSALVVFPLVWLRRGMLSFGDFLDLLAMFEANVGEVIVLISIPTDENMIRLQKRGRACEQHINLPYLKEIRGSFHAAYCAWLFLQYFPVEVTMKLCLQQMTMENACAISKKVSLDTAQKIWGNSLFTTLSDVIGPFTYDPTILQVCLHFCYQLIKLQFLVIDLSPFQDDLTGAWSEIYMQVMKNSDIKTRMLNLAAIKALSDEAHNCSVSID</sequence>
<dbReference type="GeneID" id="26683998"/>
<feature type="region of interest" description="Disordered" evidence="7">
    <location>
        <begin position="1"/>
        <end position="80"/>
    </location>
</feature>
<dbReference type="RefSeq" id="YP_438145.1">
    <property type="nucleotide sequence ID" value="NC_007646.1"/>
</dbReference>
<feature type="region of interest" description="Disordered" evidence="7">
    <location>
        <begin position="171"/>
        <end position="194"/>
    </location>
</feature>
<feature type="domain" description="Herpesvirus thymidine kinase C-terminal" evidence="8">
    <location>
        <begin position="522"/>
        <end position="554"/>
    </location>
</feature>
<name>Q2VSL9_9GAMA</name>
<dbReference type="Pfam" id="PF00693">
    <property type="entry name" value="Herpes_TK"/>
    <property type="match status" value="1"/>
</dbReference>
<reference evidence="10" key="3">
    <citation type="journal article" date="2001" name="J. Gen. Virol.">
        <title>Ovine herpesvirus-2 glycoprotein B sequences from tissues of ruminant malignant catarrhal fever cases and healthy sheep are highly conserved.</title>
        <authorList>
            <person name="Dunowska M."/>
            <person name="Letchworth G.J."/>
            <person name="Collins J.K."/>
            <person name="DeMartini J.C."/>
        </authorList>
    </citation>
    <scope>NUCLEOTIDE SEQUENCE [LARGE SCALE GENOMIC DNA]</scope>
</reference>
<evidence type="ECO:0000256" key="7">
    <source>
        <dbReference type="SAM" id="MobiDB-lite"/>
    </source>
</evidence>
<evidence type="ECO:0000256" key="5">
    <source>
        <dbReference type="ARBA" id="ARBA00022777"/>
    </source>
</evidence>
<dbReference type="InterPro" id="IPR050566">
    <property type="entry name" value="Deoxyribonucleoside_kinase"/>
</dbReference>
<reference evidence="10" key="1">
    <citation type="journal article" date="1993" name="Arch. Virol.">
        <title>PCR detection of the sheep-associated agent of malignant catarrhal fever.</title>
        <authorList>
            <person name="Baxter S.I."/>
            <person name="Pow I."/>
            <person name="Bridgen A."/>
            <person name="Reid H.W."/>
        </authorList>
    </citation>
    <scope>NUCLEOTIDE SEQUENCE [LARGE SCALE GENOMIC DNA]</scope>
</reference>
<dbReference type="Proteomes" id="UP000153759">
    <property type="component" value="Segment"/>
</dbReference>
<accession>Q2VSL9</accession>
<keyword evidence="2" id="KW-0237">DNA synthesis</keyword>
<dbReference type="InterPro" id="IPR001889">
    <property type="entry name" value="Herpes_TK"/>
</dbReference>
<dbReference type="PANTHER" id="PTHR10513:SF35">
    <property type="entry name" value="DEOXYADENOSINE KINASE"/>
    <property type="match status" value="1"/>
</dbReference>
<evidence type="ECO:0000256" key="6">
    <source>
        <dbReference type="ARBA" id="ARBA00022840"/>
    </source>
</evidence>
<reference evidence="10" key="4">
    <citation type="journal article" date="2001" name="Virus Res.">
        <title>Detection and multigenic characterization of a novel gammaherpesvirus in goats.</title>
        <authorList>
            <person name="Chmielewicz B."/>
            <person name="Goltz M."/>
            <person name="Ehlers B."/>
        </authorList>
    </citation>
    <scope>NUCLEOTIDE SEQUENCE [LARGE SCALE GENOMIC DNA]</scope>
</reference>
<feature type="region of interest" description="Disordered" evidence="7">
    <location>
        <begin position="209"/>
        <end position="234"/>
    </location>
</feature>
<dbReference type="Gene3D" id="3.40.50.300">
    <property type="entry name" value="P-loop containing nucleotide triphosphate hydrolases"/>
    <property type="match status" value="1"/>
</dbReference>
<dbReference type="GO" id="GO:0005524">
    <property type="term" value="F:ATP binding"/>
    <property type="evidence" value="ECO:0007669"/>
    <property type="project" value="UniProtKB-KW"/>
</dbReference>
<dbReference type="InterPro" id="IPR013672">
    <property type="entry name" value="Herpes_TK_C"/>
</dbReference>
<keyword evidence="6" id="KW-0067">ATP-binding</keyword>
<dbReference type="OrthoDB" id="6496at10239"/>
<evidence type="ECO:0000256" key="1">
    <source>
        <dbReference type="ARBA" id="ARBA00022518"/>
    </source>
</evidence>
<dbReference type="SUPFAM" id="SSF52540">
    <property type="entry name" value="P-loop containing nucleoside triphosphate hydrolases"/>
    <property type="match status" value="1"/>
</dbReference>
<dbReference type="HAMAP" id="MF_04029">
    <property type="entry name" value="HSV_KITH"/>
    <property type="match status" value="1"/>
</dbReference>
<proteinExistence type="inferred from homology"/>
<feature type="compositionally biased region" description="Pro residues" evidence="7">
    <location>
        <begin position="63"/>
        <end position="72"/>
    </location>
</feature>
<evidence type="ECO:0000256" key="2">
    <source>
        <dbReference type="ARBA" id="ARBA00022634"/>
    </source>
</evidence>
<keyword evidence="4" id="KW-0547">Nucleotide-binding</keyword>
<protein>
    <submittedName>
        <fullName evidence="9">ORF21</fullName>
    </submittedName>
</protein>
<reference evidence="9 10" key="7">
    <citation type="journal article" date="2009" name="Vet. Microbiol.">
        <title>Ovine herpesvirus 2 structural proteins in epithelial cells and M-cells of the appendix in rabbits with malignant catarrhal fever.</title>
        <authorList>
            <person name="Meier-Trummer C.S."/>
            <person name="Tobler K."/>
            <person name="Hilbe M."/>
            <person name="Stewart J.P."/>
            <person name="Hart J."/>
            <person name="Campbell I."/>
            <person name="Haig D.M."/>
            <person name="Glauser D.L."/>
            <person name="Ehrensperger F."/>
            <person name="Ackermann M."/>
        </authorList>
    </citation>
    <scope>NUCLEOTIDE SEQUENCE [LARGE SCALE GENOMIC DNA]</scope>
    <source>
        <strain evidence="9">BJ1035</strain>
    </source>
</reference>
<keyword evidence="10" id="KW-1185">Reference proteome</keyword>